<feature type="domain" description="PAS" evidence="1">
    <location>
        <begin position="26"/>
        <end position="77"/>
    </location>
</feature>
<dbReference type="InterPro" id="IPR000014">
    <property type="entry name" value="PAS"/>
</dbReference>
<accession>A0A3B0TXR3</accession>
<sequence length="178" mass="20310">MARHNLSLTGVEQFFDVKDIIVSKTDLKGRITYANDIFQQVSGYGADELIGQPHSIIRHPDMPRCVFKLLWDTIEKGEEIFAYVINRCKNGDHYWVYANVTASRDKSGNIISYHSNRRVPERTVVDNAIIPLYKTLLGEEQRHKNAKAGMAASLDIMLDLLKEKNMDYDEFLFSLAAA</sequence>
<dbReference type="Pfam" id="PF08447">
    <property type="entry name" value="PAS_3"/>
    <property type="match status" value="1"/>
</dbReference>
<name>A0A3B0TXR3_9ZZZZ</name>
<protein>
    <submittedName>
        <fullName evidence="2">Putative sensor (PAS) domain for methyl-accepting chemotaxis sensory transducer</fullName>
    </submittedName>
</protein>
<gene>
    <name evidence="2" type="ORF">MNBD_ALPHA12-747</name>
</gene>
<dbReference type="InterPro" id="IPR035965">
    <property type="entry name" value="PAS-like_dom_sf"/>
</dbReference>
<evidence type="ECO:0000313" key="2">
    <source>
        <dbReference type="EMBL" id="VAW19152.1"/>
    </source>
</evidence>
<dbReference type="PROSITE" id="PS50112">
    <property type="entry name" value="PAS"/>
    <property type="match status" value="1"/>
</dbReference>
<dbReference type="AlphaFoldDB" id="A0A3B0TXR3"/>
<dbReference type="NCBIfam" id="TIGR00229">
    <property type="entry name" value="sensory_box"/>
    <property type="match status" value="1"/>
</dbReference>
<dbReference type="Gene3D" id="3.30.450.20">
    <property type="entry name" value="PAS domain"/>
    <property type="match status" value="1"/>
</dbReference>
<dbReference type="InterPro" id="IPR013655">
    <property type="entry name" value="PAS_fold_3"/>
</dbReference>
<reference evidence="2" key="1">
    <citation type="submission" date="2018-06" db="EMBL/GenBank/DDBJ databases">
        <authorList>
            <person name="Zhirakovskaya E."/>
        </authorList>
    </citation>
    <scope>NUCLEOTIDE SEQUENCE</scope>
</reference>
<organism evidence="2">
    <name type="scientific">hydrothermal vent metagenome</name>
    <dbReference type="NCBI Taxonomy" id="652676"/>
    <lineage>
        <taxon>unclassified sequences</taxon>
        <taxon>metagenomes</taxon>
        <taxon>ecological metagenomes</taxon>
    </lineage>
</organism>
<evidence type="ECO:0000259" key="1">
    <source>
        <dbReference type="PROSITE" id="PS50112"/>
    </source>
</evidence>
<dbReference type="EMBL" id="UOEO01000099">
    <property type="protein sequence ID" value="VAW19152.1"/>
    <property type="molecule type" value="Genomic_DNA"/>
</dbReference>
<proteinExistence type="predicted"/>
<dbReference type="SUPFAM" id="SSF55785">
    <property type="entry name" value="PYP-like sensor domain (PAS domain)"/>
    <property type="match status" value="1"/>
</dbReference>
<dbReference type="CDD" id="cd00130">
    <property type="entry name" value="PAS"/>
    <property type="match status" value="1"/>
</dbReference>